<feature type="compositionally biased region" description="Acidic residues" evidence="1">
    <location>
        <begin position="131"/>
        <end position="150"/>
    </location>
</feature>
<reference evidence="2 3" key="1">
    <citation type="journal article" date="2024" name="Commun. Biol.">
        <title>Comparative genomic analysis of thermophilic fungi reveals convergent evolutionary adaptations and gene losses.</title>
        <authorList>
            <person name="Steindorff A.S."/>
            <person name="Aguilar-Pontes M.V."/>
            <person name="Robinson A.J."/>
            <person name="Andreopoulos B."/>
            <person name="LaButti K."/>
            <person name="Kuo A."/>
            <person name="Mondo S."/>
            <person name="Riley R."/>
            <person name="Otillar R."/>
            <person name="Haridas S."/>
            <person name="Lipzen A."/>
            <person name="Grimwood J."/>
            <person name="Schmutz J."/>
            <person name="Clum A."/>
            <person name="Reid I.D."/>
            <person name="Moisan M.C."/>
            <person name="Butler G."/>
            <person name="Nguyen T.T.M."/>
            <person name="Dewar K."/>
            <person name="Conant G."/>
            <person name="Drula E."/>
            <person name="Henrissat B."/>
            <person name="Hansel C."/>
            <person name="Singer S."/>
            <person name="Hutchinson M.I."/>
            <person name="de Vries R.P."/>
            <person name="Natvig D.O."/>
            <person name="Powell A.J."/>
            <person name="Tsang A."/>
            <person name="Grigoriev I.V."/>
        </authorList>
    </citation>
    <scope>NUCLEOTIDE SEQUENCE [LARGE SCALE GENOMIC DNA]</scope>
    <source>
        <strain evidence="2 3">ATCC 22073</strain>
    </source>
</reference>
<evidence type="ECO:0000256" key="1">
    <source>
        <dbReference type="SAM" id="MobiDB-lite"/>
    </source>
</evidence>
<feature type="region of interest" description="Disordered" evidence="1">
    <location>
        <begin position="201"/>
        <end position="257"/>
    </location>
</feature>
<evidence type="ECO:0000313" key="3">
    <source>
        <dbReference type="Proteomes" id="UP001600064"/>
    </source>
</evidence>
<feature type="region of interest" description="Disordered" evidence="1">
    <location>
        <begin position="59"/>
        <end position="177"/>
    </location>
</feature>
<feature type="compositionally biased region" description="Low complexity" evidence="1">
    <location>
        <begin position="278"/>
        <end position="299"/>
    </location>
</feature>
<keyword evidence="3" id="KW-1185">Reference proteome</keyword>
<feature type="region of interest" description="Disordered" evidence="1">
    <location>
        <begin position="278"/>
        <end position="307"/>
    </location>
</feature>
<accession>A0ABR4DJJ6</accession>
<feature type="region of interest" description="Disordered" evidence="1">
    <location>
        <begin position="320"/>
        <end position="343"/>
    </location>
</feature>
<comment type="caution">
    <text evidence="2">The sequence shown here is derived from an EMBL/GenBank/DDBJ whole genome shotgun (WGS) entry which is preliminary data.</text>
</comment>
<sequence length="402" mass="43239">MPLAQSFLSARAGLTDDGTNTPHRALDAAYICTPLSAQAASFDEPIFDQYCDDIMPSHEPAMAAASPPLSQAGADDLPELPPKSALRSSRVMPDTNGLKLGLARSNPPHDIYLSSEEDASSDAGDFSDCSFGDDDLLDDDDDNDDDDNNDNDSHESSSVKGPASPASSPGRAKRRSYEVTARAVSVVFSGKPLMVDLPAARKRPASTSVVSTLGSRRPRASLESTASAVSAKPAIPTARSSTMSIPMSRSATPESSISSRRSLYKAVAQLSQTSLQPQSSSQFLQLPQQQQQQQQQQPQRTSRDSRRSFALSELLTKKNKQSPPFLSIDPYADKALPVPKGPDSLESELLTPLTANSIKTPRTPTATLMRGVARSFSLLKKRSRPNLKERVGRLREETIAAE</sequence>
<protein>
    <submittedName>
        <fullName evidence="2">Uncharacterized protein</fullName>
    </submittedName>
</protein>
<dbReference type="EMBL" id="JAZGUE010000002">
    <property type="protein sequence ID" value="KAL2269744.1"/>
    <property type="molecule type" value="Genomic_DNA"/>
</dbReference>
<organism evidence="2 3">
    <name type="scientific">Remersonia thermophila</name>
    <dbReference type="NCBI Taxonomy" id="72144"/>
    <lineage>
        <taxon>Eukaryota</taxon>
        <taxon>Fungi</taxon>
        <taxon>Dikarya</taxon>
        <taxon>Ascomycota</taxon>
        <taxon>Pezizomycotina</taxon>
        <taxon>Sordariomycetes</taxon>
        <taxon>Sordariomycetidae</taxon>
        <taxon>Sordariales</taxon>
        <taxon>Sordariales incertae sedis</taxon>
        <taxon>Remersonia</taxon>
    </lineage>
</organism>
<dbReference type="Proteomes" id="UP001600064">
    <property type="component" value="Unassembled WGS sequence"/>
</dbReference>
<feature type="compositionally biased region" description="Low complexity" evidence="1">
    <location>
        <begin position="121"/>
        <end position="130"/>
    </location>
</feature>
<feature type="compositionally biased region" description="Basic and acidic residues" evidence="1">
    <location>
        <begin position="386"/>
        <end position="402"/>
    </location>
</feature>
<evidence type="ECO:0000313" key="2">
    <source>
        <dbReference type="EMBL" id="KAL2269744.1"/>
    </source>
</evidence>
<feature type="compositionally biased region" description="Polar residues" evidence="1">
    <location>
        <begin position="205"/>
        <end position="214"/>
    </location>
</feature>
<feature type="region of interest" description="Disordered" evidence="1">
    <location>
        <begin position="383"/>
        <end position="402"/>
    </location>
</feature>
<gene>
    <name evidence="2" type="ORF">VTJ83DRAFT_1928</name>
</gene>
<proteinExistence type="predicted"/>
<dbReference type="GeneID" id="98122785"/>
<name>A0ABR4DJJ6_9PEZI</name>
<dbReference type="RefSeq" id="XP_070868468.1">
    <property type="nucleotide sequence ID" value="XM_071008141.1"/>
</dbReference>
<feature type="compositionally biased region" description="Polar residues" evidence="1">
    <location>
        <begin position="238"/>
        <end position="257"/>
    </location>
</feature>